<keyword evidence="7 14" id="KW-0274">FAD</keyword>
<keyword evidence="4 14" id="KW-0285">Flavoprotein</keyword>
<gene>
    <name evidence="16" type="primary">LOC102077099</name>
</gene>
<feature type="binding site" evidence="13">
    <location>
        <position position="278"/>
    </location>
    <ligand>
        <name>FAD</name>
        <dbReference type="ChEBI" id="CHEBI:57692"/>
    </ligand>
</feature>
<reference evidence="16" key="1">
    <citation type="submission" date="2025-05" db="UniProtKB">
        <authorList>
            <consortium name="Ensembl"/>
        </authorList>
    </citation>
    <scope>IDENTIFICATION</scope>
</reference>
<evidence type="ECO:0000313" key="17">
    <source>
        <dbReference type="Proteomes" id="UP000005207"/>
    </source>
</evidence>
<comment type="catalytic activity">
    <reaction evidence="12">
        <text>a secondary aliphatic amine + O2 + H2O = a primary amine + an aldehyde + H2O2</text>
        <dbReference type="Rhea" id="RHEA:26414"/>
        <dbReference type="ChEBI" id="CHEBI:15377"/>
        <dbReference type="ChEBI" id="CHEBI:15379"/>
        <dbReference type="ChEBI" id="CHEBI:16240"/>
        <dbReference type="ChEBI" id="CHEBI:17478"/>
        <dbReference type="ChEBI" id="CHEBI:58855"/>
        <dbReference type="ChEBI" id="CHEBI:65296"/>
        <dbReference type="EC" id="1.4.3.4"/>
    </reaction>
</comment>
<feature type="binding site" evidence="13">
    <location>
        <begin position="37"/>
        <end position="38"/>
    </location>
    <ligand>
        <name>FAD</name>
        <dbReference type="ChEBI" id="CHEBI:57692"/>
    </ligand>
</feature>
<dbReference type="EC" id="1.4.3.-" evidence="14"/>
<evidence type="ECO:0000313" key="16">
    <source>
        <dbReference type="Ensembl" id="ENSONIP00000057696.1"/>
    </source>
</evidence>
<feature type="binding site" evidence="13">
    <location>
        <position position="18"/>
    </location>
    <ligand>
        <name>FAD</name>
        <dbReference type="ChEBI" id="CHEBI:57692"/>
    </ligand>
</feature>
<evidence type="ECO:0000256" key="9">
    <source>
        <dbReference type="ARBA" id="ARBA00023002"/>
    </source>
</evidence>
<dbReference type="InterPro" id="IPR001613">
    <property type="entry name" value="Flavin_amine_oxidase"/>
</dbReference>
<dbReference type="Ensembl" id="ENSONIT00000066823.1">
    <property type="protein sequence ID" value="ENSONIP00000057696.1"/>
    <property type="gene ID" value="ENSONIG00000016280.2"/>
</dbReference>
<dbReference type="GeneTree" id="ENSGT00940000166446"/>
<evidence type="ECO:0000256" key="3">
    <source>
        <dbReference type="ARBA" id="ARBA00005995"/>
    </source>
</evidence>
<feature type="binding site" evidence="13">
    <location>
        <position position="470"/>
    </location>
    <ligand>
        <name>FAD</name>
        <dbReference type="ChEBI" id="CHEBI:57692"/>
    </ligand>
</feature>
<dbReference type="PANTHER" id="PTHR43563:SF11">
    <property type="entry name" value="AMINE OXIDASE [FLAVIN-CONTAINING] A"/>
    <property type="match status" value="1"/>
</dbReference>
<accession>A0A669DH30</accession>
<proteinExistence type="inferred from homology"/>
<evidence type="ECO:0000256" key="1">
    <source>
        <dbReference type="ARBA" id="ARBA00001974"/>
    </source>
</evidence>
<name>A0A669DH30_ORENI</name>
<evidence type="ECO:0000259" key="15">
    <source>
        <dbReference type="Pfam" id="PF01593"/>
    </source>
</evidence>
<evidence type="ECO:0000256" key="14">
    <source>
        <dbReference type="RuleBase" id="RU362067"/>
    </source>
</evidence>
<dbReference type="PANTHER" id="PTHR43563">
    <property type="entry name" value="AMINE OXIDASE"/>
    <property type="match status" value="1"/>
</dbReference>
<dbReference type="InterPro" id="IPR050703">
    <property type="entry name" value="Flavin_MAO"/>
</dbReference>
<dbReference type="GO" id="GO:0036269">
    <property type="term" value="P:swimming behavior"/>
    <property type="evidence" value="ECO:0007669"/>
    <property type="project" value="Ensembl"/>
</dbReference>
<dbReference type="GO" id="GO:0008131">
    <property type="term" value="F:primary methylamine oxidase activity"/>
    <property type="evidence" value="ECO:0007669"/>
    <property type="project" value="Ensembl"/>
</dbReference>
<comment type="similarity">
    <text evidence="3 14">Belongs to the flavin monoamine oxidase family.</text>
</comment>
<feature type="binding site" evidence="13">
    <location>
        <position position="386"/>
    </location>
    <ligand>
        <name>substrate</name>
    </ligand>
</feature>
<dbReference type="InterPro" id="IPR002937">
    <property type="entry name" value="Amino_oxidase"/>
</dbReference>
<feature type="domain" description="Amine oxidase" evidence="15">
    <location>
        <begin position="17"/>
        <end position="494"/>
    </location>
</feature>
<evidence type="ECO:0000256" key="7">
    <source>
        <dbReference type="ARBA" id="ARBA00022827"/>
    </source>
</evidence>
<dbReference type="Gene3D" id="3.90.660.10">
    <property type="match status" value="1"/>
</dbReference>
<keyword evidence="9 14" id="KW-0560">Oxidoreductase</keyword>
<dbReference type="InterPro" id="IPR036188">
    <property type="entry name" value="FAD/NAD-bd_sf"/>
</dbReference>
<comment type="subcellular location">
    <subcellularLocation>
        <location evidence="2">Mitochondrion outer membrane</location>
        <topology evidence="2">Single-pass type IV membrane protein</topology>
        <orientation evidence="2">Cytoplasmic side</orientation>
    </subcellularLocation>
</comment>
<evidence type="ECO:0000256" key="6">
    <source>
        <dbReference type="ARBA" id="ARBA00022787"/>
    </source>
</evidence>
<dbReference type="AlphaFoldDB" id="A0A669DH30"/>
<dbReference type="GO" id="GO:0097621">
    <property type="term" value="F:monoamine oxidase activity"/>
    <property type="evidence" value="ECO:0007669"/>
    <property type="project" value="UniProtKB-EC"/>
</dbReference>
<evidence type="ECO:0000256" key="8">
    <source>
        <dbReference type="ARBA" id="ARBA00022989"/>
    </source>
</evidence>
<dbReference type="GO" id="GO:0042402">
    <property type="term" value="P:biogenic amine catabolic process"/>
    <property type="evidence" value="ECO:0007669"/>
    <property type="project" value="Ensembl"/>
</dbReference>
<dbReference type="Proteomes" id="UP000005207">
    <property type="component" value="Unplaced"/>
</dbReference>
<keyword evidence="6" id="KW-1000">Mitochondrion outer membrane</keyword>
<evidence type="ECO:0000256" key="13">
    <source>
        <dbReference type="PIRSR" id="PIRSR601613-1"/>
    </source>
</evidence>
<dbReference type="PRINTS" id="PR00757">
    <property type="entry name" value="AMINEOXDASEF"/>
</dbReference>
<keyword evidence="17" id="KW-1185">Reference proteome</keyword>
<organism evidence="16 17">
    <name type="scientific">Oreochromis niloticus</name>
    <name type="common">Nile tilapia</name>
    <name type="synonym">Tilapia nilotica</name>
    <dbReference type="NCBI Taxonomy" id="8128"/>
    <lineage>
        <taxon>Eukaryota</taxon>
        <taxon>Metazoa</taxon>
        <taxon>Chordata</taxon>
        <taxon>Craniata</taxon>
        <taxon>Vertebrata</taxon>
        <taxon>Euteleostomi</taxon>
        <taxon>Actinopterygii</taxon>
        <taxon>Neopterygii</taxon>
        <taxon>Teleostei</taxon>
        <taxon>Neoteleostei</taxon>
        <taxon>Acanthomorphata</taxon>
        <taxon>Ovalentaria</taxon>
        <taxon>Cichlomorphae</taxon>
        <taxon>Cichliformes</taxon>
        <taxon>Cichlidae</taxon>
        <taxon>African cichlids</taxon>
        <taxon>Pseudocrenilabrinae</taxon>
        <taxon>Oreochromini</taxon>
        <taxon>Oreochromis</taxon>
    </lineage>
</organism>
<dbReference type="GO" id="GO:0001964">
    <property type="term" value="P:startle response"/>
    <property type="evidence" value="ECO:0007669"/>
    <property type="project" value="Ensembl"/>
</dbReference>
<evidence type="ECO:0000256" key="10">
    <source>
        <dbReference type="ARBA" id="ARBA00023128"/>
    </source>
</evidence>
<protein>
    <recommendedName>
        <fullName evidence="14">Amine oxidase</fullName>
        <ecNumber evidence="14">1.4.3.-</ecNumber>
    </recommendedName>
</protein>
<keyword evidence="11" id="KW-0472">Membrane</keyword>
<comment type="cofactor">
    <cofactor evidence="1 14">
        <name>FAD</name>
        <dbReference type="ChEBI" id="CHEBI:57692"/>
    </cofactor>
</comment>
<dbReference type="Pfam" id="PF01593">
    <property type="entry name" value="Amino_oxidase"/>
    <property type="match status" value="1"/>
</dbReference>
<keyword evidence="5" id="KW-0812">Transmembrane</keyword>
<dbReference type="GO" id="GO:0005741">
    <property type="term" value="C:mitochondrial outer membrane"/>
    <property type="evidence" value="ECO:0007669"/>
    <property type="project" value="UniProtKB-SubCell"/>
</dbReference>
<keyword evidence="10" id="KW-0496">Mitochondrion</keyword>
<dbReference type="Ensembl" id="ENSONIT00000079639.1">
    <property type="protein sequence ID" value="ENSONIP00000059266.1"/>
    <property type="gene ID" value="ENSONIG00000016280.2"/>
</dbReference>
<dbReference type="Gene3D" id="3.50.50.60">
    <property type="entry name" value="FAD/NAD(P)-binding domain"/>
    <property type="match status" value="2"/>
</dbReference>
<keyword evidence="8" id="KW-1133">Transmembrane helix</keyword>
<evidence type="ECO:0000256" key="2">
    <source>
        <dbReference type="ARBA" id="ARBA00004362"/>
    </source>
</evidence>
<evidence type="ECO:0000256" key="5">
    <source>
        <dbReference type="ARBA" id="ARBA00022692"/>
    </source>
</evidence>
<dbReference type="SUPFAM" id="SSF51905">
    <property type="entry name" value="FAD/NAD(P)-binding domain"/>
    <property type="match status" value="1"/>
</dbReference>
<evidence type="ECO:0000256" key="12">
    <source>
        <dbReference type="ARBA" id="ARBA00048448"/>
    </source>
</evidence>
<dbReference type="GO" id="GO:0050660">
    <property type="term" value="F:flavin adenine dinucleotide binding"/>
    <property type="evidence" value="ECO:0007669"/>
    <property type="project" value="TreeGrafter"/>
</dbReference>
<dbReference type="Gene3D" id="1.10.405.10">
    <property type="entry name" value="Guanine Nucleotide Dissociation Inhibitor, domain 1"/>
    <property type="match status" value="1"/>
</dbReference>
<evidence type="ECO:0000256" key="4">
    <source>
        <dbReference type="ARBA" id="ARBA00022630"/>
    </source>
</evidence>
<dbReference type="GO" id="GO:0035176">
    <property type="term" value="P:social behavior"/>
    <property type="evidence" value="ECO:0007669"/>
    <property type="project" value="Ensembl"/>
</dbReference>
<dbReference type="SUPFAM" id="SSF54373">
    <property type="entry name" value="FAD-linked reductases, C-terminal domain"/>
    <property type="match status" value="1"/>
</dbReference>
<evidence type="ECO:0000256" key="11">
    <source>
        <dbReference type="ARBA" id="ARBA00023136"/>
    </source>
</evidence>
<sequence length="557" mass="63182">MTAPSNTYDVIVVGAGISGLSAAKLLKASGLDPVVLEARDRVGGRTFTVQNKEAKWVDLGGAYIGPTQNRILRLAKEYGIKTYKVNEQENLVHYVNGKSYPFKGSFPPMWNPITLMDFNNLFRTMDKMGVEVKQFSLLMSILINTHYSLVYWTACTPATCLTHVEHRPAFQIPREAPWRAPHAEEWDKMTMQELFEKLCWTRTARRFATLFVNVNVTSEPHEVSALWFLWYVKQCGGIMRIFSTTNGGQERKFVGGSNQVSQCMARELGDRVKLQSPVYRIDQTGDVVVVETVDKQTYKAKYVIVATPPALNLKMHFNPELPPLRNQLINRVPMGSVIKCMVYYRENFWRKKGYCGSMVIEEEGAPIGFTLDDTKPDGTVPCIMGFILARKCRKLSSLSKEERLRRICEIYSKVLGTDEALHPVHYEEKNWCEEEYSGGCYTAYFPPGILTQFGRVLREPVGKLYFAGTETATEWSGYMEGAVQAGERAAREVMCAMGKLQPSQIWQPEPENEVREVLIHQITSWLLIKNEQSVEKHSEISGHESKTLGLNSTLTHI</sequence>